<dbReference type="OrthoDB" id="2721909at2"/>
<proteinExistence type="predicted"/>
<comment type="caution">
    <text evidence="2">The sequence shown here is derived from an EMBL/GenBank/DDBJ whole genome shotgun (WGS) entry which is preliminary data.</text>
</comment>
<protein>
    <submittedName>
        <fullName evidence="2">Uncharacterized protein</fullName>
    </submittedName>
</protein>
<evidence type="ECO:0000313" key="2">
    <source>
        <dbReference type="EMBL" id="RWR09323.1"/>
    </source>
</evidence>
<feature type="transmembrane region" description="Helical" evidence="1">
    <location>
        <begin position="6"/>
        <end position="24"/>
    </location>
</feature>
<evidence type="ECO:0000256" key="1">
    <source>
        <dbReference type="SAM" id="Phobius"/>
    </source>
</evidence>
<accession>A0A443IRE2</accession>
<dbReference type="AlphaFoldDB" id="A0A443IRE2"/>
<evidence type="ECO:0000313" key="3">
    <source>
        <dbReference type="Proteomes" id="UP000273811"/>
    </source>
</evidence>
<dbReference type="Proteomes" id="UP000273811">
    <property type="component" value="Unassembled WGS sequence"/>
</dbReference>
<name>A0A443IRE2_9BACI</name>
<organism evidence="2 3">
    <name type="scientific">Siminovitchia fortis</name>
    <dbReference type="NCBI Taxonomy" id="254758"/>
    <lineage>
        <taxon>Bacteria</taxon>
        <taxon>Bacillati</taxon>
        <taxon>Bacillota</taxon>
        <taxon>Bacilli</taxon>
        <taxon>Bacillales</taxon>
        <taxon>Bacillaceae</taxon>
        <taxon>Siminovitchia</taxon>
    </lineage>
</organism>
<keyword evidence="3" id="KW-1185">Reference proteome</keyword>
<feature type="transmembrane region" description="Helical" evidence="1">
    <location>
        <begin position="44"/>
        <end position="64"/>
    </location>
</feature>
<sequence length="65" mass="7507">MAIFVEVLRVMASVLLIFSSAFYLRDLDRTRKQRKLSASELTMYIVIQIAFGFFTISLLISVFIL</sequence>
<reference evidence="2" key="1">
    <citation type="submission" date="2018-12" db="EMBL/GenBank/DDBJ databases">
        <authorList>
            <person name="Sun L."/>
            <person name="Chen Z."/>
        </authorList>
    </citation>
    <scope>NUCLEOTIDE SEQUENCE [LARGE SCALE GENOMIC DNA]</scope>
    <source>
        <strain evidence="2">DSM 16012</strain>
    </source>
</reference>
<gene>
    <name evidence="2" type="ORF">D4N35_010855</name>
</gene>
<dbReference type="EMBL" id="QYTU02000022">
    <property type="protein sequence ID" value="RWR09323.1"/>
    <property type="molecule type" value="Genomic_DNA"/>
</dbReference>
<keyword evidence="1" id="KW-1133">Transmembrane helix</keyword>
<keyword evidence="1" id="KW-0812">Transmembrane</keyword>
<keyword evidence="1" id="KW-0472">Membrane</keyword>